<reference evidence="2" key="1">
    <citation type="journal article" date="2024" name="Proc. Natl. Acad. Sci. U.S.A.">
        <title>Extraordinary preservation of gene collinearity over three hundred million years revealed in homosporous lycophytes.</title>
        <authorList>
            <person name="Li C."/>
            <person name="Wickell D."/>
            <person name="Kuo L.Y."/>
            <person name="Chen X."/>
            <person name="Nie B."/>
            <person name="Liao X."/>
            <person name="Peng D."/>
            <person name="Ji J."/>
            <person name="Jenkins J."/>
            <person name="Williams M."/>
            <person name="Shu S."/>
            <person name="Plott C."/>
            <person name="Barry K."/>
            <person name="Rajasekar S."/>
            <person name="Grimwood J."/>
            <person name="Han X."/>
            <person name="Sun S."/>
            <person name="Hou Z."/>
            <person name="He W."/>
            <person name="Dai G."/>
            <person name="Sun C."/>
            <person name="Schmutz J."/>
            <person name="Leebens-Mack J.H."/>
            <person name="Li F.W."/>
            <person name="Wang L."/>
        </authorList>
    </citation>
    <scope>NUCLEOTIDE SEQUENCE [LARGE SCALE GENOMIC DNA]</scope>
    <source>
        <strain evidence="2">cv. PW_Plant_1</strain>
    </source>
</reference>
<keyword evidence="2" id="KW-1185">Reference proteome</keyword>
<organism evidence="1 2">
    <name type="scientific">Diphasiastrum complanatum</name>
    <name type="common">Issler's clubmoss</name>
    <name type="synonym">Lycopodium complanatum</name>
    <dbReference type="NCBI Taxonomy" id="34168"/>
    <lineage>
        <taxon>Eukaryota</taxon>
        <taxon>Viridiplantae</taxon>
        <taxon>Streptophyta</taxon>
        <taxon>Embryophyta</taxon>
        <taxon>Tracheophyta</taxon>
        <taxon>Lycopodiopsida</taxon>
        <taxon>Lycopodiales</taxon>
        <taxon>Lycopodiaceae</taxon>
        <taxon>Lycopodioideae</taxon>
        <taxon>Diphasiastrum</taxon>
    </lineage>
</organism>
<name>A0ACC2BWY3_DIPCM</name>
<dbReference type="EMBL" id="CM055104">
    <property type="protein sequence ID" value="KAJ7534259.1"/>
    <property type="molecule type" value="Genomic_DNA"/>
</dbReference>
<evidence type="ECO:0000313" key="2">
    <source>
        <dbReference type="Proteomes" id="UP001162992"/>
    </source>
</evidence>
<sequence>MLLFMIWEGARRCGSSLRSGFLSHCRWESHRWPDAVHASTLVQSQDFPCAFRYHELLVRIASWHIFRASMASSKKKKDVWVKEKDLDSVLQTEKKMKELMEMVNLLEQQEEHIMSLFDLKNFWRCVGSKGMRRFRFLVKKYPGIFRYTVDHEKEPWVDLTEDVEQLLRDEKIAKQENKPLLVEKMRKLLMMSVDRRLRVEKLCHLKYMFGFPDEFRKKFLNEYPEFFHVVETSIGPCLELKTWDPALAITAREKAAWEKLVGSKTAPDNTDFQMLSHMSRDSHAPNYEFEMFHPKGGTPGRREFERIARFQALPFPSPYEDAVSLDPASPEAEKRTVGVVHELLSLTIDKKSVISRISFFKNEFNIPNCSEALFERYPGIFYVSHSGDHHVVFLKEAYKGSEVLEKSPLLLINEHLVRLMKLGRAHKRHQNTHVEDEESHGSSDELSEIEQHESLTKTGDIMI</sequence>
<comment type="caution">
    <text evidence="1">The sequence shown here is derived from an EMBL/GenBank/DDBJ whole genome shotgun (WGS) entry which is preliminary data.</text>
</comment>
<dbReference type="Proteomes" id="UP001162992">
    <property type="component" value="Chromosome 13"/>
</dbReference>
<gene>
    <name evidence="1" type="ORF">O6H91_13G086100</name>
</gene>
<accession>A0ACC2BWY3</accession>
<proteinExistence type="predicted"/>
<evidence type="ECO:0000313" key="1">
    <source>
        <dbReference type="EMBL" id="KAJ7534259.1"/>
    </source>
</evidence>
<protein>
    <submittedName>
        <fullName evidence="1">Uncharacterized protein</fullName>
    </submittedName>
</protein>